<keyword evidence="4 5" id="KW-0732">Signal</keyword>
<name>A0A840WZ51_9RHOB</name>
<protein>
    <submittedName>
        <fullName evidence="6">Zinc transport system substrate-binding protein</fullName>
    </submittedName>
</protein>
<dbReference type="RefSeq" id="WP_184009047.1">
    <property type="nucleotide sequence ID" value="NZ_JACIJS010000002.1"/>
</dbReference>
<evidence type="ECO:0000313" key="7">
    <source>
        <dbReference type="Proteomes" id="UP000553766"/>
    </source>
</evidence>
<proteinExistence type="predicted"/>
<evidence type="ECO:0000256" key="1">
    <source>
        <dbReference type="ARBA" id="ARBA00004196"/>
    </source>
</evidence>
<dbReference type="GO" id="GO:0046872">
    <property type="term" value="F:metal ion binding"/>
    <property type="evidence" value="ECO:0007669"/>
    <property type="project" value="UniProtKB-KW"/>
</dbReference>
<evidence type="ECO:0000313" key="6">
    <source>
        <dbReference type="EMBL" id="MBB5514955.1"/>
    </source>
</evidence>
<keyword evidence="7" id="KW-1185">Reference proteome</keyword>
<feature type="chain" id="PRO_5033009449" evidence="5">
    <location>
        <begin position="18"/>
        <end position="291"/>
    </location>
</feature>
<dbReference type="PANTHER" id="PTHR42953">
    <property type="entry name" value="HIGH-AFFINITY ZINC UPTAKE SYSTEM PROTEIN ZNUA-RELATED"/>
    <property type="match status" value="1"/>
</dbReference>
<dbReference type="GO" id="GO:0030313">
    <property type="term" value="C:cell envelope"/>
    <property type="evidence" value="ECO:0007669"/>
    <property type="project" value="UniProtKB-SubCell"/>
</dbReference>
<dbReference type="Proteomes" id="UP000553766">
    <property type="component" value="Unassembled WGS sequence"/>
</dbReference>
<comment type="subcellular location">
    <subcellularLocation>
        <location evidence="1">Cell envelope</location>
    </subcellularLocation>
</comment>
<reference evidence="6 7" key="1">
    <citation type="submission" date="2020-08" db="EMBL/GenBank/DDBJ databases">
        <title>Genomic Encyclopedia of Type Strains, Phase IV (KMG-IV): sequencing the most valuable type-strain genomes for metagenomic binning, comparative biology and taxonomic classification.</title>
        <authorList>
            <person name="Goeker M."/>
        </authorList>
    </citation>
    <scope>NUCLEOTIDE SEQUENCE [LARGE SCALE GENOMIC DNA]</scope>
    <source>
        <strain evidence="6 7">DSM 103377</strain>
    </source>
</reference>
<dbReference type="EMBL" id="JACIJS010000002">
    <property type="protein sequence ID" value="MBB5514955.1"/>
    <property type="molecule type" value="Genomic_DNA"/>
</dbReference>
<dbReference type="SUPFAM" id="SSF53807">
    <property type="entry name" value="Helical backbone' metal receptor"/>
    <property type="match status" value="1"/>
</dbReference>
<dbReference type="Pfam" id="PF01297">
    <property type="entry name" value="ZnuA"/>
    <property type="match status" value="1"/>
</dbReference>
<dbReference type="PANTHER" id="PTHR42953:SF1">
    <property type="entry name" value="METAL-BINDING PROTEIN HI_0362-RELATED"/>
    <property type="match status" value="1"/>
</dbReference>
<sequence>MIRALMIALLLAAPAMAQERLKVSAVAYPLAWMAEGIGGDLVEVTFPVPADADPAFWRPNIAAIAAFQQSDVILLNGAGFADWTAKASLPRRALTDTSAGITDRLIETEAITHSHGDDDPHSHAATATFLWLDPAMAQAQADAVHHALSRRMSAGQETLDAGHAEVTASLTALTAQAEAIAASHGGTRLLASHPRYQYLARAARLEVTAVSWASDAVPDADQIAELSALQQQTGAAIMLWEETPPDAAIEAVAALGLTSVLVPTLANRPETGDYATVLAEALARLSAALAE</sequence>
<gene>
    <name evidence="6" type="ORF">FHS89_000961</name>
</gene>
<organism evidence="6 7">
    <name type="scientific">Rubricella aquisinus</name>
    <dbReference type="NCBI Taxonomy" id="2028108"/>
    <lineage>
        <taxon>Bacteria</taxon>
        <taxon>Pseudomonadati</taxon>
        <taxon>Pseudomonadota</taxon>
        <taxon>Alphaproteobacteria</taxon>
        <taxon>Rhodobacterales</taxon>
        <taxon>Paracoccaceae</taxon>
        <taxon>Rubricella</taxon>
    </lineage>
</organism>
<keyword evidence="3" id="KW-0479">Metal-binding</keyword>
<dbReference type="Gene3D" id="3.40.50.1980">
    <property type="entry name" value="Nitrogenase molybdenum iron protein domain"/>
    <property type="match status" value="2"/>
</dbReference>
<accession>A0A840WZ51</accession>
<dbReference type="InterPro" id="IPR050492">
    <property type="entry name" value="Bact_metal-bind_prot9"/>
</dbReference>
<feature type="signal peptide" evidence="5">
    <location>
        <begin position="1"/>
        <end position="17"/>
    </location>
</feature>
<evidence type="ECO:0000256" key="2">
    <source>
        <dbReference type="ARBA" id="ARBA00022448"/>
    </source>
</evidence>
<comment type="caution">
    <text evidence="6">The sequence shown here is derived from an EMBL/GenBank/DDBJ whole genome shotgun (WGS) entry which is preliminary data.</text>
</comment>
<dbReference type="InterPro" id="IPR006127">
    <property type="entry name" value="ZnuA-like"/>
</dbReference>
<evidence type="ECO:0000256" key="4">
    <source>
        <dbReference type="ARBA" id="ARBA00022729"/>
    </source>
</evidence>
<evidence type="ECO:0000256" key="5">
    <source>
        <dbReference type="SAM" id="SignalP"/>
    </source>
</evidence>
<evidence type="ECO:0000256" key="3">
    <source>
        <dbReference type="ARBA" id="ARBA00022723"/>
    </source>
</evidence>
<keyword evidence="2" id="KW-0813">Transport</keyword>
<dbReference type="AlphaFoldDB" id="A0A840WZ51"/>
<dbReference type="GO" id="GO:0030001">
    <property type="term" value="P:metal ion transport"/>
    <property type="evidence" value="ECO:0007669"/>
    <property type="project" value="InterPro"/>
</dbReference>